<accession>A0A6B0XVZ9</accession>
<dbReference type="InterPro" id="IPR002052">
    <property type="entry name" value="DNA_methylase_N6_adenine_CS"/>
</dbReference>
<dbReference type="InterPro" id="IPR002941">
    <property type="entry name" value="DNA_methylase_N4/N6"/>
</dbReference>
<dbReference type="AlphaFoldDB" id="A0A6B0XVZ9"/>
<dbReference type="InterPro" id="IPR002295">
    <property type="entry name" value="N4/N6-MTase_EcoPI_Mod-like"/>
</dbReference>
<comment type="caution">
    <text evidence="8">The sequence shown here is derived from an EMBL/GenBank/DDBJ whole genome shotgun (WGS) entry which is preliminary data.</text>
</comment>
<dbReference type="EC" id="2.1.1.72" evidence="2"/>
<gene>
    <name evidence="8" type="ORF">F4Y60_01925</name>
</gene>
<organism evidence="8">
    <name type="scientific">Boseongicola sp. SB0664_bin_43</name>
    <dbReference type="NCBI Taxonomy" id="2604844"/>
    <lineage>
        <taxon>Bacteria</taxon>
        <taxon>Pseudomonadati</taxon>
        <taxon>Pseudomonadota</taxon>
        <taxon>Alphaproteobacteria</taxon>
        <taxon>Rhodobacterales</taxon>
        <taxon>Paracoccaceae</taxon>
        <taxon>Boseongicola</taxon>
    </lineage>
</organism>
<dbReference type="GO" id="GO:0009007">
    <property type="term" value="F:site-specific DNA-methyltransferase (adenine-specific) activity"/>
    <property type="evidence" value="ECO:0007669"/>
    <property type="project" value="UniProtKB-EC"/>
</dbReference>
<sequence>MLTWNPCGAEIEDLTAENMTRLKDLFPAAFRDGEIDLAALKQLLGVDDEGDADERYGLVWHGKRKARQIALTPSTGTLLPCPDNSVGWDRTRNLLIEGDNLEVLKLLLKSCAGTVKLIYIDPPYNTGKDFVYEDNFRDSVGNYLQVTGQGDREGKRLTSNAEQSGRFHTNWLNMMYPRLKLARSFLRDDGAMFVSIDDGEVGNLRHVCDEIFGEENFVANVVWQKKYTRANDARWFSDNHDHILVYGRKKDALQLNGLPRSEAQLKSYSNPDNHPNGPWKATPLHAKSGKNTNPFTFSNGVTWAPPSGTFRRFNDASMRRMDEMGEIWFGTDGSQVPQRKTFLSQAKKGVTPTTLWTHQEAGHNHEASNDLKALGLGGLFDNPKPVRLVRKMLELATAADAEHVVMDFFAGSGTTAHAVIDANEADGGNRRFICVQLPEPIDPPRRTDGASFSDIADIAAVRIRRAGEAAAKSGDQKVLDRGFRRLKLASSNFRAWTPDADGLEKTLLDNVEHLVPGRTDLDILTELLLRLGLDPSASVEKRQIAGKEVYGVEEGPLIACFAENVTRDVVEDLGTGIVAWADAMGQNGSVRVVMNDSGFQDDVAKTNLASILDQGGITELRAL</sequence>
<dbReference type="EMBL" id="VXRY01000076">
    <property type="protein sequence ID" value="MXY32851.1"/>
    <property type="molecule type" value="Genomic_DNA"/>
</dbReference>
<proteinExistence type="inferred from homology"/>
<evidence type="ECO:0000256" key="5">
    <source>
        <dbReference type="ARBA" id="ARBA00022691"/>
    </source>
</evidence>
<evidence type="ECO:0000256" key="3">
    <source>
        <dbReference type="ARBA" id="ARBA00022603"/>
    </source>
</evidence>
<dbReference type="InterPro" id="IPR029063">
    <property type="entry name" value="SAM-dependent_MTases_sf"/>
</dbReference>
<reference evidence="8" key="1">
    <citation type="submission" date="2019-09" db="EMBL/GenBank/DDBJ databases">
        <title>Characterisation of the sponge microbiome using genome-centric metagenomics.</title>
        <authorList>
            <person name="Engelberts J.P."/>
            <person name="Robbins S.J."/>
            <person name="De Goeij J.M."/>
            <person name="Aranda M."/>
            <person name="Bell S.C."/>
            <person name="Webster N.S."/>
        </authorList>
    </citation>
    <scope>NUCLEOTIDE SEQUENCE</scope>
    <source>
        <strain evidence="8">SB0664_bin_43</strain>
    </source>
</reference>
<feature type="domain" description="DNA methylase N-4/N-6" evidence="7">
    <location>
        <begin position="115"/>
        <end position="424"/>
    </location>
</feature>
<evidence type="ECO:0000256" key="6">
    <source>
        <dbReference type="ARBA" id="ARBA00047942"/>
    </source>
</evidence>
<dbReference type="Pfam" id="PF01555">
    <property type="entry name" value="N6_N4_Mtase"/>
    <property type="match status" value="1"/>
</dbReference>
<keyword evidence="4 8" id="KW-0808">Transferase</keyword>
<dbReference type="PIRSF" id="PIRSF015855">
    <property type="entry name" value="TypeIII_Mtase_mKpnI"/>
    <property type="match status" value="1"/>
</dbReference>
<dbReference type="Gene3D" id="3.40.50.150">
    <property type="entry name" value="Vaccinia Virus protein VP39"/>
    <property type="match status" value="1"/>
</dbReference>
<evidence type="ECO:0000313" key="8">
    <source>
        <dbReference type="EMBL" id="MXY32851.1"/>
    </source>
</evidence>
<dbReference type="GO" id="GO:0008170">
    <property type="term" value="F:N-methyltransferase activity"/>
    <property type="evidence" value="ECO:0007669"/>
    <property type="project" value="InterPro"/>
</dbReference>
<comment type="similarity">
    <text evidence="1">Belongs to the N(4)/N(6)-methyltransferase family.</text>
</comment>
<dbReference type="SUPFAM" id="SSF53335">
    <property type="entry name" value="S-adenosyl-L-methionine-dependent methyltransferases"/>
    <property type="match status" value="1"/>
</dbReference>
<evidence type="ECO:0000256" key="2">
    <source>
        <dbReference type="ARBA" id="ARBA00011900"/>
    </source>
</evidence>
<dbReference type="PROSITE" id="PS00092">
    <property type="entry name" value="N6_MTASE"/>
    <property type="match status" value="1"/>
</dbReference>
<evidence type="ECO:0000256" key="4">
    <source>
        <dbReference type="ARBA" id="ARBA00022679"/>
    </source>
</evidence>
<dbReference type="GO" id="GO:0003677">
    <property type="term" value="F:DNA binding"/>
    <property type="evidence" value="ECO:0007669"/>
    <property type="project" value="InterPro"/>
</dbReference>
<comment type="catalytic activity">
    <reaction evidence="6">
        <text>a 2'-deoxyadenosine in DNA + S-adenosyl-L-methionine = an N(6)-methyl-2'-deoxyadenosine in DNA + S-adenosyl-L-homocysteine + H(+)</text>
        <dbReference type="Rhea" id="RHEA:15197"/>
        <dbReference type="Rhea" id="RHEA-COMP:12418"/>
        <dbReference type="Rhea" id="RHEA-COMP:12419"/>
        <dbReference type="ChEBI" id="CHEBI:15378"/>
        <dbReference type="ChEBI" id="CHEBI:57856"/>
        <dbReference type="ChEBI" id="CHEBI:59789"/>
        <dbReference type="ChEBI" id="CHEBI:90615"/>
        <dbReference type="ChEBI" id="CHEBI:90616"/>
        <dbReference type="EC" id="2.1.1.72"/>
    </reaction>
</comment>
<dbReference type="GO" id="GO:0032259">
    <property type="term" value="P:methylation"/>
    <property type="evidence" value="ECO:0007669"/>
    <property type="project" value="UniProtKB-KW"/>
</dbReference>
<keyword evidence="5" id="KW-0949">S-adenosyl-L-methionine</keyword>
<name>A0A6B0XVZ9_9RHOB</name>
<evidence type="ECO:0000259" key="7">
    <source>
        <dbReference type="Pfam" id="PF01555"/>
    </source>
</evidence>
<dbReference type="PRINTS" id="PR00506">
    <property type="entry name" value="D21N6MTFRASE"/>
</dbReference>
<evidence type="ECO:0000256" key="1">
    <source>
        <dbReference type="ARBA" id="ARBA00006594"/>
    </source>
</evidence>
<protein>
    <recommendedName>
        <fullName evidence="2">site-specific DNA-methyltransferase (adenine-specific)</fullName>
        <ecNumber evidence="2">2.1.1.72</ecNumber>
    </recommendedName>
</protein>
<keyword evidence="3 8" id="KW-0489">Methyltransferase</keyword>